<dbReference type="AlphaFoldDB" id="A0A1F5WCR7"/>
<accession>A0A1F5WCR7</accession>
<dbReference type="Proteomes" id="UP000178276">
    <property type="component" value="Unassembled WGS sequence"/>
</dbReference>
<name>A0A1F5WCR7_9BACT</name>
<dbReference type="STRING" id="1798331.A2W57_00030"/>
<evidence type="ECO:0000256" key="2">
    <source>
        <dbReference type="SAM" id="SignalP"/>
    </source>
</evidence>
<dbReference type="Pfam" id="PF17957">
    <property type="entry name" value="Big_7"/>
    <property type="match status" value="1"/>
</dbReference>
<feature type="compositionally biased region" description="Pro residues" evidence="1">
    <location>
        <begin position="387"/>
        <end position="403"/>
    </location>
</feature>
<dbReference type="Gene3D" id="2.60.40.10">
    <property type="entry name" value="Immunoglobulins"/>
    <property type="match status" value="1"/>
</dbReference>
<evidence type="ECO:0000313" key="3">
    <source>
        <dbReference type="EMBL" id="OGF73407.1"/>
    </source>
</evidence>
<evidence type="ECO:0000313" key="4">
    <source>
        <dbReference type="Proteomes" id="UP000178276"/>
    </source>
</evidence>
<sequence>MIMIWIFAIITFLVTPGLAHADVPVFDGTTHTILRETKQLIDERTSILNQMIAGIFRKEIAPTQSGAAEDPAIQEIISAVESGGELPCNSLDCLASKITAQSMRNLQRKYQDRLEGVEVERDENGAIISETPITDANGNPINTFTDGKFYVPNYSQYFGNVIENEREAFLGSTLGNGDDLQIKQNLALHLQESIPKLVSEALKTEDFADRVKSTMPADSEGFMDDFTQGGFDALEALLAPENSVDGAYLAFLGEEQAREQAALEDAQFKLNSPGIIPTEECETVEENGKKILVNCKITNPAGQNVAAFGEIPIIDRVRASNGDELTDIQETEPAAGANGKSVFIGPNTVVGGNDATRKNASLYNIDQLINLAARLIADIFRNTNRPRPTPTPRPSPTPSPSPTPGATSVSITSPQNNAQVSGTVPVTASATGVPQVAGVQFYINGSPFGPEDTASPYTFVWDTGLFSNGAATITALVRDTANNTSSNSISVTINN</sequence>
<feature type="signal peptide" evidence="2">
    <location>
        <begin position="1"/>
        <end position="21"/>
    </location>
</feature>
<feature type="compositionally biased region" description="Polar residues" evidence="1">
    <location>
        <begin position="405"/>
        <end position="419"/>
    </location>
</feature>
<feature type="region of interest" description="Disordered" evidence="1">
    <location>
        <begin position="382"/>
        <end position="419"/>
    </location>
</feature>
<keyword evidence="2" id="KW-0732">Signal</keyword>
<protein>
    <recommendedName>
        <fullName evidence="5">Bacterial Ig-like domain-containing protein</fullName>
    </recommendedName>
</protein>
<comment type="caution">
    <text evidence="3">The sequence shown here is derived from an EMBL/GenBank/DDBJ whole genome shotgun (WGS) entry which is preliminary data.</text>
</comment>
<dbReference type="InterPro" id="IPR013783">
    <property type="entry name" value="Ig-like_fold"/>
</dbReference>
<proteinExistence type="predicted"/>
<organism evidence="3 4">
    <name type="scientific">Candidatus Giovannonibacteria bacterium RIFCSPHIGHO2_02_43_16</name>
    <dbReference type="NCBI Taxonomy" id="1798331"/>
    <lineage>
        <taxon>Bacteria</taxon>
        <taxon>Candidatus Giovannoniibacteriota</taxon>
    </lineage>
</organism>
<feature type="chain" id="PRO_5009522144" description="Bacterial Ig-like domain-containing protein" evidence="2">
    <location>
        <begin position="22"/>
        <end position="495"/>
    </location>
</feature>
<evidence type="ECO:0008006" key="5">
    <source>
        <dbReference type="Google" id="ProtNLM"/>
    </source>
</evidence>
<evidence type="ECO:0000256" key="1">
    <source>
        <dbReference type="SAM" id="MobiDB-lite"/>
    </source>
</evidence>
<dbReference type="EMBL" id="MFHJ01000044">
    <property type="protein sequence ID" value="OGF73407.1"/>
    <property type="molecule type" value="Genomic_DNA"/>
</dbReference>
<reference evidence="3 4" key="1">
    <citation type="journal article" date="2016" name="Nat. Commun.">
        <title>Thousands of microbial genomes shed light on interconnected biogeochemical processes in an aquifer system.</title>
        <authorList>
            <person name="Anantharaman K."/>
            <person name="Brown C.T."/>
            <person name="Hug L.A."/>
            <person name="Sharon I."/>
            <person name="Castelle C.J."/>
            <person name="Probst A.J."/>
            <person name="Thomas B.C."/>
            <person name="Singh A."/>
            <person name="Wilkins M.J."/>
            <person name="Karaoz U."/>
            <person name="Brodie E.L."/>
            <person name="Williams K.H."/>
            <person name="Hubbard S.S."/>
            <person name="Banfield J.F."/>
        </authorList>
    </citation>
    <scope>NUCLEOTIDE SEQUENCE [LARGE SCALE GENOMIC DNA]</scope>
</reference>
<gene>
    <name evidence="3" type="ORF">A2W57_00030</name>
</gene>